<reference evidence="1 4" key="1">
    <citation type="submission" date="2014-12" db="EMBL/GenBank/DDBJ databases">
        <title>Denitrispirillum autotrophicum gen. nov., sp. nov., Denitrifying, Facultatively Autotrophic Bacteria Isolated from Rice Paddy Soil.</title>
        <authorList>
            <person name="Ishii S."/>
            <person name="Ashida N."/>
            <person name="Ohno H."/>
            <person name="Otsuka S."/>
            <person name="Yokota A."/>
            <person name="Senoo K."/>
        </authorList>
    </citation>
    <scope>NUCLEOTIDE SEQUENCE [LARGE SCALE GENOMIC DNA]</scope>
    <source>
        <strain evidence="1 4">TSA66</strain>
    </source>
</reference>
<dbReference type="EMBL" id="JWJG01000028">
    <property type="protein sequence ID" value="KIF81649.1"/>
    <property type="molecule type" value="Genomic_DNA"/>
</dbReference>
<dbReference type="EMBL" id="JWJG01000007">
    <property type="protein sequence ID" value="KIF84104.1"/>
    <property type="molecule type" value="Genomic_DNA"/>
</dbReference>
<protein>
    <submittedName>
        <fullName evidence="1">Uncharacterized protein</fullName>
    </submittedName>
</protein>
<organism evidence="1 4">
    <name type="scientific">Noviherbaspirillum autotrophicum</name>
    <dbReference type="NCBI Taxonomy" id="709839"/>
    <lineage>
        <taxon>Bacteria</taxon>
        <taxon>Pseudomonadati</taxon>
        <taxon>Pseudomonadota</taxon>
        <taxon>Betaproteobacteria</taxon>
        <taxon>Burkholderiales</taxon>
        <taxon>Oxalobacteraceae</taxon>
        <taxon>Noviherbaspirillum</taxon>
    </lineage>
</organism>
<dbReference type="EMBL" id="JWJG01000028">
    <property type="protein sequence ID" value="KIF82010.1"/>
    <property type="molecule type" value="Genomic_DNA"/>
</dbReference>
<dbReference type="AlphaFoldDB" id="A0A0C2BNN6"/>
<dbReference type="Proteomes" id="UP000031572">
    <property type="component" value="Unassembled WGS sequence"/>
</dbReference>
<evidence type="ECO:0000313" key="1">
    <source>
        <dbReference type="EMBL" id="KIF81649.1"/>
    </source>
</evidence>
<evidence type="ECO:0000313" key="4">
    <source>
        <dbReference type="Proteomes" id="UP000031572"/>
    </source>
</evidence>
<evidence type="ECO:0000313" key="3">
    <source>
        <dbReference type="EMBL" id="KIF84104.1"/>
    </source>
</evidence>
<proteinExistence type="predicted"/>
<evidence type="ECO:0000313" key="2">
    <source>
        <dbReference type="EMBL" id="KIF82010.1"/>
    </source>
</evidence>
<sequence length="75" mass="8230">MHEIGIIDNQRQTLNRVVEAIFLEFGASRAKMLTMNKTSPARQSLIDLGRSLELVSIAICPPCSDVSLLGEMEVA</sequence>
<accession>A0A0C2BNN6</accession>
<keyword evidence="4" id="KW-1185">Reference proteome</keyword>
<dbReference type="RefSeq" id="WP_040038571.1">
    <property type="nucleotide sequence ID" value="NZ_JWJG01000007.1"/>
</dbReference>
<comment type="caution">
    <text evidence="1">The sequence shown here is derived from an EMBL/GenBank/DDBJ whole genome shotgun (WGS) entry which is preliminary data.</text>
</comment>
<gene>
    <name evidence="3" type="ORF">TSA66_00720</name>
    <name evidence="1" type="ORF">TSA66_13980</name>
    <name evidence="2" type="ORF">TSA66_16315</name>
</gene>
<name>A0A0C2BNN6_9BURK</name>